<evidence type="ECO:0000259" key="3">
    <source>
        <dbReference type="Pfam" id="PF04024"/>
    </source>
</evidence>
<evidence type="ECO:0000313" key="4">
    <source>
        <dbReference type="EMBL" id="MDC0710566.1"/>
    </source>
</evidence>
<comment type="caution">
    <text evidence="4">The sequence shown here is derived from an EMBL/GenBank/DDBJ whole genome shotgun (WGS) entry which is preliminary data.</text>
</comment>
<evidence type="ECO:0000256" key="2">
    <source>
        <dbReference type="SAM" id="Phobius"/>
    </source>
</evidence>
<feature type="compositionally biased region" description="Polar residues" evidence="1">
    <location>
        <begin position="104"/>
        <end position="113"/>
    </location>
</feature>
<dbReference type="EMBL" id="JAQNDM010000002">
    <property type="protein sequence ID" value="MDC0710566.1"/>
    <property type="molecule type" value="Genomic_DNA"/>
</dbReference>
<proteinExistence type="predicted"/>
<protein>
    <submittedName>
        <fullName evidence="4">PspC domain-containing protein</fullName>
    </submittedName>
</protein>
<sequence>METARRCADCQKELLGDGARCSACNAWQPGAEPIHRGGEGWKLFGVCRAVARRLGMDVALVRVLFLIALAFTGGSALLVYFVLWAFTPPSVMGKSPAQRVMNALSPTPDSRSNGPRVERRV</sequence>
<dbReference type="RefSeq" id="WP_272140138.1">
    <property type="nucleotide sequence ID" value="NZ_JAQNDM010000002.1"/>
</dbReference>
<dbReference type="Pfam" id="PF04024">
    <property type="entry name" value="PspC"/>
    <property type="match status" value="1"/>
</dbReference>
<accession>A0ABT5DE13</accession>
<dbReference type="Proteomes" id="UP001221838">
    <property type="component" value="Unassembled WGS sequence"/>
</dbReference>
<gene>
    <name evidence="4" type="ORF">POL68_18965</name>
</gene>
<evidence type="ECO:0000313" key="5">
    <source>
        <dbReference type="Proteomes" id="UP001221838"/>
    </source>
</evidence>
<keyword evidence="5" id="KW-1185">Reference proteome</keyword>
<keyword evidence="2" id="KW-0812">Transmembrane</keyword>
<feature type="region of interest" description="Disordered" evidence="1">
    <location>
        <begin position="101"/>
        <end position="121"/>
    </location>
</feature>
<name>A0ABT5DE13_9BACT</name>
<organism evidence="4 5">
    <name type="scientific">Stigmatella ashevillensis</name>
    <dbReference type="NCBI Taxonomy" id="2995309"/>
    <lineage>
        <taxon>Bacteria</taxon>
        <taxon>Pseudomonadati</taxon>
        <taxon>Myxococcota</taxon>
        <taxon>Myxococcia</taxon>
        <taxon>Myxococcales</taxon>
        <taxon>Cystobacterineae</taxon>
        <taxon>Archangiaceae</taxon>
        <taxon>Stigmatella</taxon>
    </lineage>
</organism>
<feature type="transmembrane region" description="Helical" evidence="2">
    <location>
        <begin position="63"/>
        <end position="86"/>
    </location>
</feature>
<feature type="domain" description="Phage shock protein PspC N-terminal" evidence="3">
    <location>
        <begin position="35"/>
        <end position="89"/>
    </location>
</feature>
<dbReference type="InterPro" id="IPR007168">
    <property type="entry name" value="Phageshock_PspC_N"/>
</dbReference>
<evidence type="ECO:0000256" key="1">
    <source>
        <dbReference type="SAM" id="MobiDB-lite"/>
    </source>
</evidence>
<keyword evidence="2" id="KW-1133">Transmembrane helix</keyword>
<keyword evidence="2" id="KW-0472">Membrane</keyword>
<reference evidence="4 5" key="1">
    <citation type="submission" date="2022-11" db="EMBL/GenBank/DDBJ databases">
        <title>Minimal conservation of predation-associated metabolite biosynthetic gene clusters underscores biosynthetic potential of Myxococcota including descriptions for ten novel species: Archangium lansinium sp. nov., Myxococcus landrumus sp. nov., Nannocystis bai.</title>
        <authorList>
            <person name="Ahearne A."/>
            <person name="Stevens C."/>
            <person name="Dowd S."/>
        </authorList>
    </citation>
    <scope>NUCLEOTIDE SEQUENCE [LARGE SCALE GENOMIC DNA]</scope>
    <source>
        <strain evidence="4 5">NCWAL01</strain>
    </source>
</reference>